<dbReference type="GO" id="GO:0005886">
    <property type="term" value="C:plasma membrane"/>
    <property type="evidence" value="ECO:0007669"/>
    <property type="project" value="TreeGrafter"/>
</dbReference>
<accession>A0A0C1FV55</accession>
<sequence>MIFILSKVLLFLIKPFIWFCVLLVAAILAKKDKTRKKLLIASALVLLFFSNPFLAGKAVNLYEPAYPTQKKNYDIAIVLGGFSGLNKRNNEIQLNGHSDRLFQALSLYRQGRVKKILITSGNASLVNNEVKEADLVKNFLHQICIPDSAVLIENQSRNTIENAKFSLALIKKTMPNAKIVVVTTAWHIPRAKVIFKRFFGDGLDYLPTNYAGQVDYSFNDFIIPDAGAFGTWDMLFKEWLGLLIDNFRQLIL</sequence>
<dbReference type="Gene3D" id="3.40.50.620">
    <property type="entry name" value="HUPs"/>
    <property type="match status" value="1"/>
</dbReference>
<dbReference type="EMBL" id="JSYN01000027">
    <property type="protein sequence ID" value="KIA91729.1"/>
    <property type="molecule type" value="Genomic_DNA"/>
</dbReference>
<keyword evidence="1" id="KW-0472">Membrane</keyword>
<keyword evidence="1" id="KW-0812">Transmembrane</keyword>
<evidence type="ECO:0000313" key="4">
    <source>
        <dbReference type="Proteomes" id="UP000031246"/>
    </source>
</evidence>
<comment type="caution">
    <text evidence="3">The sequence shown here is derived from an EMBL/GenBank/DDBJ whole genome shotgun (WGS) entry which is preliminary data.</text>
</comment>
<dbReference type="Pfam" id="PF02698">
    <property type="entry name" value="DUF218"/>
    <property type="match status" value="1"/>
</dbReference>
<dbReference type="CDD" id="cd06259">
    <property type="entry name" value="YdcF-like"/>
    <property type="match status" value="1"/>
</dbReference>
<evidence type="ECO:0000259" key="2">
    <source>
        <dbReference type="Pfam" id="PF02698"/>
    </source>
</evidence>
<evidence type="ECO:0000313" key="3">
    <source>
        <dbReference type="EMBL" id="KIA91729.1"/>
    </source>
</evidence>
<dbReference type="InterPro" id="IPR014729">
    <property type="entry name" value="Rossmann-like_a/b/a_fold"/>
</dbReference>
<dbReference type="InterPro" id="IPR051599">
    <property type="entry name" value="Cell_Envelope_Assoc"/>
</dbReference>
<protein>
    <recommendedName>
        <fullName evidence="2">DUF218 domain-containing protein</fullName>
    </recommendedName>
</protein>
<dbReference type="PANTHER" id="PTHR30336">
    <property type="entry name" value="INNER MEMBRANE PROTEIN, PROBABLE PERMEASE"/>
    <property type="match status" value="1"/>
</dbReference>
<dbReference type="AlphaFoldDB" id="A0A0C1FV55"/>
<dbReference type="OrthoDB" id="9782395at2"/>
<proteinExistence type="predicted"/>
<organism evidence="3 4">
    <name type="scientific">Pedobacter kyungheensis</name>
    <dbReference type="NCBI Taxonomy" id="1069985"/>
    <lineage>
        <taxon>Bacteria</taxon>
        <taxon>Pseudomonadati</taxon>
        <taxon>Bacteroidota</taxon>
        <taxon>Sphingobacteriia</taxon>
        <taxon>Sphingobacteriales</taxon>
        <taxon>Sphingobacteriaceae</taxon>
        <taxon>Pedobacter</taxon>
    </lineage>
</organism>
<dbReference type="InterPro" id="IPR003848">
    <property type="entry name" value="DUF218"/>
</dbReference>
<feature type="transmembrane region" description="Helical" evidence="1">
    <location>
        <begin position="38"/>
        <end position="55"/>
    </location>
</feature>
<dbReference type="RefSeq" id="WP_039479922.1">
    <property type="nucleotide sequence ID" value="NZ_JSYN01000027.1"/>
</dbReference>
<reference evidence="3 4" key="1">
    <citation type="submission" date="2014-10" db="EMBL/GenBank/DDBJ databases">
        <title>Pedobacter Kyungheensis.</title>
        <authorList>
            <person name="Anderson B.M."/>
            <person name="Newman J.D."/>
        </authorList>
    </citation>
    <scope>NUCLEOTIDE SEQUENCE [LARGE SCALE GENOMIC DNA]</scope>
    <source>
        <strain evidence="3 4">KACC 16221</strain>
    </source>
</reference>
<keyword evidence="4" id="KW-1185">Reference proteome</keyword>
<feature type="transmembrane region" description="Helical" evidence="1">
    <location>
        <begin position="12"/>
        <end position="29"/>
    </location>
</feature>
<dbReference type="PANTHER" id="PTHR30336:SF4">
    <property type="entry name" value="ENVELOPE BIOGENESIS FACTOR ELYC"/>
    <property type="match status" value="1"/>
</dbReference>
<name>A0A0C1FV55_9SPHI</name>
<evidence type="ECO:0000256" key="1">
    <source>
        <dbReference type="SAM" id="Phobius"/>
    </source>
</evidence>
<dbReference type="Proteomes" id="UP000031246">
    <property type="component" value="Unassembled WGS sequence"/>
</dbReference>
<dbReference type="GO" id="GO:0000270">
    <property type="term" value="P:peptidoglycan metabolic process"/>
    <property type="evidence" value="ECO:0007669"/>
    <property type="project" value="TreeGrafter"/>
</dbReference>
<feature type="domain" description="DUF218" evidence="2">
    <location>
        <begin position="74"/>
        <end position="241"/>
    </location>
</feature>
<gene>
    <name evidence="3" type="ORF">OC25_20470</name>
</gene>
<dbReference type="GO" id="GO:0043164">
    <property type="term" value="P:Gram-negative-bacterium-type cell wall biogenesis"/>
    <property type="evidence" value="ECO:0007669"/>
    <property type="project" value="TreeGrafter"/>
</dbReference>
<keyword evidence="1" id="KW-1133">Transmembrane helix</keyword>